<dbReference type="RefSeq" id="WP_034688021.1">
    <property type="nucleotide sequence ID" value="NZ_CP023049.2"/>
</dbReference>
<dbReference type="PROSITE" id="PS50012">
    <property type="entry name" value="RCC1_3"/>
    <property type="match status" value="1"/>
</dbReference>
<evidence type="ECO:0008006" key="3">
    <source>
        <dbReference type="Google" id="ProtNLM"/>
    </source>
</evidence>
<dbReference type="Gene3D" id="2.130.10.30">
    <property type="entry name" value="Regulator of chromosome condensation 1/beta-lactamase-inhibitor protein II"/>
    <property type="match status" value="2"/>
</dbReference>
<dbReference type="STRING" id="558152.IQ37_19070"/>
<dbReference type="InterPro" id="IPR000408">
    <property type="entry name" value="Reg_chr_condens"/>
</dbReference>
<dbReference type="PANTHER" id="PTHR45982:SF1">
    <property type="entry name" value="REGULATOR OF CHROMOSOME CONDENSATION"/>
    <property type="match status" value="1"/>
</dbReference>
<gene>
    <name evidence="1" type="ORF">IQ37_19070</name>
</gene>
<dbReference type="eggNOG" id="COG5184">
    <property type="taxonomic scope" value="Bacteria"/>
</dbReference>
<accession>A0A086AAK4</accession>
<keyword evidence="2" id="KW-1185">Reference proteome</keyword>
<evidence type="ECO:0000313" key="1">
    <source>
        <dbReference type="EMBL" id="KFF13718.1"/>
    </source>
</evidence>
<reference evidence="1 2" key="1">
    <citation type="submission" date="2014-07" db="EMBL/GenBank/DDBJ databases">
        <title>Genome of Chryseobacterium piperi CTM.</title>
        <authorList>
            <person name="Pipes S.E."/>
            <person name="Stropko S.J."/>
            <person name="Newman J.D."/>
        </authorList>
    </citation>
    <scope>NUCLEOTIDE SEQUENCE [LARGE SCALE GENOMIC DNA]</scope>
    <source>
        <strain evidence="1 2">CTM</strain>
    </source>
</reference>
<dbReference type="OrthoDB" id="1081439at2"/>
<evidence type="ECO:0000313" key="2">
    <source>
        <dbReference type="Proteomes" id="UP000028709"/>
    </source>
</evidence>
<dbReference type="AlphaFoldDB" id="A0A086AAK4"/>
<name>A0A086AAK4_9FLAO</name>
<dbReference type="EMBL" id="JPRJ01000065">
    <property type="protein sequence ID" value="KFF13718.1"/>
    <property type="molecule type" value="Genomic_DNA"/>
</dbReference>
<dbReference type="InterPro" id="IPR051553">
    <property type="entry name" value="Ran_GTPase-activating"/>
</dbReference>
<protein>
    <recommendedName>
        <fullName evidence="3">RCC1 repeat-containing protein</fullName>
    </recommendedName>
</protein>
<proteinExistence type="predicted"/>
<sequence>MTENEVAIMIENETKYDGNVPSRATKVAAVDYYAATYIDPYRDNYVYGMGAGTYNQLGALGASTYYPSLVLGRSCKDITMGYYNGMAITNNGELWVWGLNTNGKNGTGNTTTVASPRQVGLPGGIKVKKVQTGRNNTLALGEDNQLYVTGSNTYGILGNGKRSGQALTFTKIDFFNGMEIVDMDVNIYGAIAVASNGNVYVWGYNYTTYRVLGLPTNTGYVLTPVLLNPHFTLASGEKVVKVSMDDLSTLGGGFITDQGRFFAFSNISNYGGGSGYQAPTNLTPSTLQTGERFTKFSMNNGVGLITNQNRIYGAGLNYGSRFGTGNANTLSTLTNITPANLADLQYSGISLGYNNMYLTLSNKRFVLYGAGSSKQLGKLNEGGKTTLSVVFEK</sequence>
<dbReference type="Pfam" id="PF00415">
    <property type="entry name" value="RCC1"/>
    <property type="match status" value="1"/>
</dbReference>
<dbReference type="PANTHER" id="PTHR45982">
    <property type="entry name" value="REGULATOR OF CHROMOSOME CONDENSATION"/>
    <property type="match status" value="1"/>
</dbReference>
<comment type="caution">
    <text evidence="1">The sequence shown here is derived from an EMBL/GenBank/DDBJ whole genome shotgun (WGS) entry which is preliminary data.</text>
</comment>
<organism evidence="1 2">
    <name type="scientific">Chryseobacterium piperi</name>
    <dbReference type="NCBI Taxonomy" id="558152"/>
    <lineage>
        <taxon>Bacteria</taxon>
        <taxon>Pseudomonadati</taxon>
        <taxon>Bacteroidota</taxon>
        <taxon>Flavobacteriia</taxon>
        <taxon>Flavobacteriales</taxon>
        <taxon>Weeksellaceae</taxon>
        <taxon>Chryseobacterium group</taxon>
        <taxon>Chryseobacterium</taxon>
    </lineage>
</organism>
<dbReference type="InterPro" id="IPR009091">
    <property type="entry name" value="RCC1/BLIP-II"/>
</dbReference>
<dbReference type="Proteomes" id="UP000028709">
    <property type="component" value="Unassembled WGS sequence"/>
</dbReference>
<dbReference type="KEGG" id="cpip:CJF12_13940"/>
<dbReference type="SUPFAM" id="SSF50985">
    <property type="entry name" value="RCC1/BLIP-II"/>
    <property type="match status" value="2"/>
</dbReference>